<evidence type="ECO:0000313" key="5">
    <source>
        <dbReference type="Proteomes" id="UP000673691"/>
    </source>
</evidence>
<sequence length="123" mass="13964">MGTRSVSVRRIYCRRADSKTVRLRLAVISLVLKQSVWKRTKKLGVVGKYGTRYGASLRKQVKKMEITQHAKYTCTFCGKVTLKRPEGKGPQRWLFLGRLFGSDRCFSTTATPLLNLPILISVT</sequence>
<dbReference type="PANTHER" id="PTHR48129:SF1">
    <property type="entry name" value="LARGE RIBOSOMAL SUBUNIT PROTEIN EL43"/>
    <property type="match status" value="1"/>
</dbReference>
<evidence type="ECO:0000256" key="2">
    <source>
        <dbReference type="ARBA" id="ARBA00022980"/>
    </source>
</evidence>
<keyword evidence="3" id="KW-0687">Ribonucleoprotein</keyword>
<dbReference type="AlphaFoldDB" id="A0A8H8DIJ5"/>
<dbReference type="InterPro" id="IPR002674">
    <property type="entry name" value="Ribosomal_eL43"/>
</dbReference>
<evidence type="ECO:0000313" key="4">
    <source>
        <dbReference type="EMBL" id="KAG5459894.1"/>
    </source>
</evidence>
<dbReference type="PANTHER" id="PTHR48129">
    <property type="entry name" value="60S RIBOSOMAL PROTEIN L37A"/>
    <property type="match status" value="1"/>
</dbReference>
<dbReference type="Proteomes" id="UP000673691">
    <property type="component" value="Unassembled WGS sequence"/>
</dbReference>
<dbReference type="Gene3D" id="2.20.25.30">
    <property type="match status" value="1"/>
</dbReference>
<dbReference type="InterPro" id="IPR050522">
    <property type="entry name" value="Ribosomal_protein_eL43"/>
</dbReference>
<dbReference type="GO" id="GO:0003735">
    <property type="term" value="F:structural constituent of ribosome"/>
    <property type="evidence" value="ECO:0007669"/>
    <property type="project" value="InterPro"/>
</dbReference>
<keyword evidence="5" id="KW-1185">Reference proteome</keyword>
<evidence type="ECO:0000256" key="3">
    <source>
        <dbReference type="ARBA" id="ARBA00023274"/>
    </source>
</evidence>
<dbReference type="OrthoDB" id="10258345at2759"/>
<accession>A0A8H8DIJ5</accession>
<comment type="caution">
    <text evidence="4">The sequence shown here is derived from an EMBL/GenBank/DDBJ whole genome shotgun (WGS) entry which is preliminary data.</text>
</comment>
<dbReference type="GO" id="GO:0006412">
    <property type="term" value="P:translation"/>
    <property type="evidence" value="ECO:0007669"/>
    <property type="project" value="InterPro"/>
</dbReference>
<reference evidence="4 5" key="1">
    <citation type="journal article" name="Sci. Rep.">
        <title>Genome-scale phylogenetic analyses confirm Olpidium as the closest living zoosporic fungus to the non-flagellated, terrestrial fungi.</title>
        <authorList>
            <person name="Chang Y."/>
            <person name="Rochon D."/>
            <person name="Sekimoto S."/>
            <person name="Wang Y."/>
            <person name="Chovatia M."/>
            <person name="Sandor L."/>
            <person name="Salamov A."/>
            <person name="Grigoriev I.V."/>
            <person name="Stajich J.E."/>
            <person name="Spatafora J.W."/>
        </authorList>
    </citation>
    <scope>NUCLEOTIDE SEQUENCE [LARGE SCALE GENOMIC DNA]</scope>
    <source>
        <strain evidence="4">S191</strain>
    </source>
</reference>
<keyword evidence="2" id="KW-0689">Ribosomal protein</keyword>
<dbReference type="SUPFAM" id="SSF57829">
    <property type="entry name" value="Zn-binding ribosomal proteins"/>
    <property type="match status" value="1"/>
</dbReference>
<dbReference type="Pfam" id="PF01780">
    <property type="entry name" value="Ribosomal_L37ae"/>
    <property type="match status" value="1"/>
</dbReference>
<organism evidence="4 5">
    <name type="scientific">Olpidium bornovanus</name>
    <dbReference type="NCBI Taxonomy" id="278681"/>
    <lineage>
        <taxon>Eukaryota</taxon>
        <taxon>Fungi</taxon>
        <taxon>Fungi incertae sedis</taxon>
        <taxon>Olpidiomycota</taxon>
        <taxon>Olpidiomycotina</taxon>
        <taxon>Olpidiomycetes</taxon>
        <taxon>Olpidiales</taxon>
        <taxon>Olpidiaceae</taxon>
        <taxon>Olpidium</taxon>
    </lineage>
</organism>
<name>A0A8H8DIJ5_9FUNG</name>
<comment type="similarity">
    <text evidence="1">Belongs to the eukaryotic ribosomal protein eL43 family.</text>
</comment>
<dbReference type="GO" id="GO:0005840">
    <property type="term" value="C:ribosome"/>
    <property type="evidence" value="ECO:0007669"/>
    <property type="project" value="UniProtKB-KW"/>
</dbReference>
<evidence type="ECO:0000256" key="1">
    <source>
        <dbReference type="ARBA" id="ARBA00008672"/>
    </source>
</evidence>
<gene>
    <name evidence="4" type="ORF">BJ554DRAFT_8130</name>
</gene>
<dbReference type="InterPro" id="IPR011331">
    <property type="entry name" value="Ribosomal_eL37/eL43"/>
</dbReference>
<dbReference type="EMBL" id="JAEFCI010006117">
    <property type="protein sequence ID" value="KAG5459894.1"/>
    <property type="molecule type" value="Genomic_DNA"/>
</dbReference>
<proteinExistence type="inferred from homology"/>
<dbReference type="GO" id="GO:1990904">
    <property type="term" value="C:ribonucleoprotein complex"/>
    <property type="evidence" value="ECO:0007669"/>
    <property type="project" value="UniProtKB-KW"/>
</dbReference>
<dbReference type="InterPro" id="IPR011332">
    <property type="entry name" value="Ribosomal_zn-bd"/>
</dbReference>
<protein>
    <submittedName>
        <fullName evidence="4">Ribosomal L37ae protein family-domain-containing protein</fullName>
    </submittedName>
</protein>